<evidence type="ECO:0000256" key="6">
    <source>
        <dbReference type="ARBA" id="ARBA00022840"/>
    </source>
</evidence>
<dbReference type="InterPro" id="IPR012310">
    <property type="entry name" value="DNA_ligase_ATP-dep_cent"/>
</dbReference>
<accession>A0A0L0HA21</accession>
<dbReference type="InterPro" id="IPR036599">
    <property type="entry name" value="DNA_ligase_N_sf"/>
</dbReference>
<dbReference type="RefSeq" id="XP_016605784.1">
    <property type="nucleotide sequence ID" value="XM_016754946.1"/>
</dbReference>
<keyword evidence="6 9" id="KW-0067">ATP-binding</keyword>
<dbReference type="Gene3D" id="1.10.3260.10">
    <property type="entry name" value="DNA ligase, ATP-dependent, N-terminal domain"/>
    <property type="match status" value="1"/>
</dbReference>
<dbReference type="PROSITE" id="PS50160">
    <property type="entry name" value="DNA_LIGASE_A3"/>
    <property type="match status" value="1"/>
</dbReference>
<comment type="similarity">
    <text evidence="2 10">Belongs to the ATP-dependent DNA ligase family.</text>
</comment>
<comment type="catalytic activity">
    <reaction evidence="8 9">
        <text>ATP + (deoxyribonucleotide)n-3'-hydroxyl + 5'-phospho-(deoxyribonucleotide)m = (deoxyribonucleotide)n+m + AMP + diphosphate.</text>
        <dbReference type="EC" id="6.5.1.1"/>
    </reaction>
</comment>
<dbReference type="FunFam" id="2.40.50.140:FF:000062">
    <property type="entry name" value="DNA ligase"/>
    <property type="match status" value="1"/>
</dbReference>
<dbReference type="GO" id="GO:0071897">
    <property type="term" value="P:DNA biosynthetic process"/>
    <property type="evidence" value="ECO:0007669"/>
    <property type="project" value="InterPro"/>
</dbReference>
<dbReference type="OrthoDB" id="206088at2759"/>
<proteinExistence type="inferred from homology"/>
<dbReference type="VEuPathDB" id="FungiDB:SPPG_06746"/>
<dbReference type="GO" id="GO:0003677">
    <property type="term" value="F:DNA binding"/>
    <property type="evidence" value="ECO:0007669"/>
    <property type="project" value="InterPro"/>
</dbReference>
<dbReference type="PANTHER" id="PTHR45674:SF9">
    <property type="entry name" value="DNA LIGASE 3"/>
    <property type="match status" value="1"/>
</dbReference>
<dbReference type="Gene3D" id="3.30.470.30">
    <property type="entry name" value="DNA ligase/mRNA capping enzyme"/>
    <property type="match status" value="1"/>
</dbReference>
<organism evidence="13 14">
    <name type="scientific">Spizellomyces punctatus (strain DAOM BR117)</name>
    <dbReference type="NCBI Taxonomy" id="645134"/>
    <lineage>
        <taxon>Eukaryota</taxon>
        <taxon>Fungi</taxon>
        <taxon>Fungi incertae sedis</taxon>
        <taxon>Chytridiomycota</taxon>
        <taxon>Chytridiomycota incertae sedis</taxon>
        <taxon>Chytridiomycetes</taxon>
        <taxon>Spizellomycetales</taxon>
        <taxon>Spizellomycetaceae</taxon>
        <taxon>Spizellomyces</taxon>
    </lineage>
</organism>
<evidence type="ECO:0000256" key="9">
    <source>
        <dbReference type="RuleBase" id="RU000617"/>
    </source>
</evidence>
<dbReference type="Pfam" id="PF04679">
    <property type="entry name" value="DNA_ligase_A_C"/>
    <property type="match status" value="1"/>
</dbReference>
<dbReference type="CDD" id="cd07969">
    <property type="entry name" value="OBF_DNA_ligase_I"/>
    <property type="match status" value="1"/>
</dbReference>
<dbReference type="FunCoup" id="A0A0L0HA21">
    <property type="interactions" value="164"/>
</dbReference>
<keyword evidence="5 9" id="KW-0547">Nucleotide-binding</keyword>
<protein>
    <recommendedName>
        <fullName evidence="9">DNA ligase</fullName>
        <ecNumber evidence="9">6.5.1.1</ecNumber>
    </recommendedName>
</protein>
<evidence type="ECO:0000256" key="8">
    <source>
        <dbReference type="ARBA" id="ARBA00034003"/>
    </source>
</evidence>
<dbReference type="Gene3D" id="2.40.50.140">
    <property type="entry name" value="Nucleic acid-binding proteins"/>
    <property type="match status" value="1"/>
</dbReference>
<dbReference type="SUPFAM" id="SSF56091">
    <property type="entry name" value="DNA ligase/mRNA capping enzyme, catalytic domain"/>
    <property type="match status" value="1"/>
</dbReference>
<dbReference type="Pfam" id="PF01068">
    <property type="entry name" value="DNA_ligase_A_M"/>
    <property type="match status" value="1"/>
</dbReference>
<dbReference type="GO" id="GO:0006310">
    <property type="term" value="P:DNA recombination"/>
    <property type="evidence" value="ECO:0007669"/>
    <property type="project" value="UniProtKB-KW"/>
</dbReference>
<gene>
    <name evidence="13" type="ORF">SPPG_06746</name>
</gene>
<evidence type="ECO:0000256" key="2">
    <source>
        <dbReference type="ARBA" id="ARBA00007572"/>
    </source>
</evidence>
<dbReference type="GeneID" id="27690029"/>
<keyword evidence="9" id="KW-0234">DNA repair</keyword>
<name>A0A0L0HA21_SPIPD</name>
<dbReference type="InterPro" id="IPR000977">
    <property type="entry name" value="DNA_ligase_ATP-dep"/>
</dbReference>
<evidence type="ECO:0000256" key="10">
    <source>
        <dbReference type="RuleBase" id="RU004196"/>
    </source>
</evidence>
<reference evidence="13 14" key="1">
    <citation type="submission" date="2009-08" db="EMBL/GenBank/DDBJ databases">
        <title>The Genome Sequence of Spizellomyces punctatus strain DAOM BR117.</title>
        <authorList>
            <consortium name="The Broad Institute Genome Sequencing Platform"/>
            <person name="Russ C."/>
            <person name="Cuomo C."/>
            <person name="Shea T."/>
            <person name="Young S.K."/>
            <person name="Zeng Q."/>
            <person name="Koehrsen M."/>
            <person name="Haas B."/>
            <person name="Borodovsky M."/>
            <person name="Guigo R."/>
            <person name="Alvarado L."/>
            <person name="Berlin A."/>
            <person name="Bochicchio J."/>
            <person name="Borenstein D."/>
            <person name="Chapman S."/>
            <person name="Chen Z."/>
            <person name="Engels R."/>
            <person name="Freedman E."/>
            <person name="Gellesch M."/>
            <person name="Goldberg J."/>
            <person name="Griggs A."/>
            <person name="Gujja S."/>
            <person name="Heiman D."/>
            <person name="Hepburn T."/>
            <person name="Howarth C."/>
            <person name="Jen D."/>
            <person name="Larson L."/>
            <person name="Lewis B."/>
            <person name="Mehta T."/>
            <person name="Park D."/>
            <person name="Pearson M."/>
            <person name="Roberts A."/>
            <person name="Saif S."/>
            <person name="Shenoy N."/>
            <person name="Sisk P."/>
            <person name="Stolte C."/>
            <person name="Sykes S."/>
            <person name="Thomson T."/>
            <person name="Walk T."/>
            <person name="White J."/>
            <person name="Yandava C."/>
            <person name="Burger G."/>
            <person name="Gray M.W."/>
            <person name="Holland P.W.H."/>
            <person name="King N."/>
            <person name="Lang F.B.F."/>
            <person name="Roger A.J."/>
            <person name="Ruiz-Trillo I."/>
            <person name="Lander E."/>
            <person name="Nusbaum C."/>
        </authorList>
    </citation>
    <scope>NUCLEOTIDE SEQUENCE [LARGE SCALE GENOMIC DNA]</scope>
    <source>
        <strain evidence="13 14">DAOM BR117</strain>
    </source>
</reference>
<dbReference type="Gene3D" id="3.30.1490.70">
    <property type="match status" value="1"/>
</dbReference>
<dbReference type="GO" id="GO:0005634">
    <property type="term" value="C:nucleus"/>
    <property type="evidence" value="ECO:0007669"/>
    <property type="project" value="UniProtKB-SubCell"/>
</dbReference>
<dbReference type="PROSITE" id="PS00697">
    <property type="entry name" value="DNA_LIGASE_A1"/>
    <property type="match status" value="1"/>
</dbReference>
<dbReference type="CDD" id="cd07900">
    <property type="entry name" value="Adenylation_DNA_ligase_I_Euk"/>
    <property type="match status" value="1"/>
</dbReference>
<dbReference type="InterPro" id="IPR016059">
    <property type="entry name" value="DNA_ligase_ATP-dep_CS"/>
</dbReference>
<dbReference type="GO" id="GO:0006281">
    <property type="term" value="P:DNA repair"/>
    <property type="evidence" value="ECO:0007669"/>
    <property type="project" value="UniProtKB-KW"/>
</dbReference>
<keyword evidence="9" id="KW-0233">DNA recombination</keyword>
<dbReference type="AlphaFoldDB" id="A0A0L0HA21"/>
<evidence type="ECO:0000256" key="5">
    <source>
        <dbReference type="ARBA" id="ARBA00022741"/>
    </source>
</evidence>
<dbReference type="FunFam" id="3.30.470.30:FF:000002">
    <property type="entry name" value="DNA ligase"/>
    <property type="match status" value="1"/>
</dbReference>
<dbReference type="eggNOG" id="KOG0967">
    <property type="taxonomic scope" value="Eukaryota"/>
</dbReference>
<dbReference type="GO" id="GO:0003910">
    <property type="term" value="F:DNA ligase (ATP) activity"/>
    <property type="evidence" value="ECO:0007669"/>
    <property type="project" value="UniProtKB-EC"/>
</dbReference>
<dbReference type="SUPFAM" id="SSF50249">
    <property type="entry name" value="Nucleic acid-binding proteins"/>
    <property type="match status" value="1"/>
</dbReference>
<keyword evidence="4" id="KW-0235">DNA replication</keyword>
<feature type="region of interest" description="Disordered" evidence="11">
    <location>
        <begin position="1"/>
        <end position="29"/>
    </location>
</feature>
<evidence type="ECO:0000259" key="12">
    <source>
        <dbReference type="PROSITE" id="PS50160"/>
    </source>
</evidence>
<dbReference type="InParanoid" id="A0A0L0HA21"/>
<evidence type="ECO:0000256" key="3">
    <source>
        <dbReference type="ARBA" id="ARBA00022598"/>
    </source>
</evidence>
<dbReference type="Pfam" id="PF04675">
    <property type="entry name" value="DNA_ligase_A_N"/>
    <property type="match status" value="1"/>
</dbReference>
<keyword evidence="9" id="KW-0227">DNA damage</keyword>
<dbReference type="InterPro" id="IPR012340">
    <property type="entry name" value="NA-bd_OB-fold"/>
</dbReference>
<evidence type="ECO:0000313" key="13">
    <source>
        <dbReference type="EMBL" id="KNC97744.1"/>
    </source>
</evidence>
<dbReference type="EMBL" id="KQ257462">
    <property type="protein sequence ID" value="KNC97744.1"/>
    <property type="molecule type" value="Genomic_DNA"/>
</dbReference>
<keyword evidence="3 9" id="KW-0436">Ligase</keyword>
<evidence type="ECO:0000313" key="14">
    <source>
        <dbReference type="Proteomes" id="UP000053201"/>
    </source>
</evidence>
<dbReference type="STRING" id="645134.A0A0L0HA21"/>
<dbReference type="NCBIfam" id="TIGR00574">
    <property type="entry name" value="dnl1"/>
    <property type="match status" value="1"/>
</dbReference>
<feature type="domain" description="ATP-dependent DNA ligase family profile" evidence="12">
    <location>
        <begin position="495"/>
        <end position="640"/>
    </location>
</feature>
<dbReference type="GO" id="GO:0005524">
    <property type="term" value="F:ATP binding"/>
    <property type="evidence" value="ECO:0007669"/>
    <property type="project" value="UniProtKB-KW"/>
</dbReference>
<dbReference type="SUPFAM" id="SSF117018">
    <property type="entry name" value="ATP-dependent DNA ligase DNA-binding domain"/>
    <property type="match status" value="1"/>
</dbReference>
<dbReference type="GO" id="GO:0006273">
    <property type="term" value="P:lagging strand elongation"/>
    <property type="evidence" value="ECO:0007669"/>
    <property type="project" value="TreeGrafter"/>
</dbReference>
<dbReference type="InterPro" id="IPR012308">
    <property type="entry name" value="DNA_ligase_ATP-dep_N"/>
</dbReference>
<evidence type="ECO:0000256" key="4">
    <source>
        <dbReference type="ARBA" id="ARBA00022705"/>
    </source>
</evidence>
<sequence>MADRKRQKTSASTPTRKKRPPIESPGRQRTLDAFLRGGVATASVGAKPLSDEGWEQWPPGTFDTVKVEWESETQEEGTSEVVTTISGALASSSTASTNSTLEKAVPTEQSSLNTGSCAIDFTEFSSAELPSYWQAGCPTPYRWLVDQFVAVERVTTRQVITNILTNMLRTIIRNAPEDLLPALYLCTNSLAPPYEGVELGIGPQILLKTITSISDMSSKAVKAAWEKYGDWGDVVFTARVKMQMLVKPKALLVSGVLQTLRKIAQLKGQGTLNQKSDLIKKMMVACEGEELRYLTRTLVSHLRIGAVRTTILIALSHAAVLEHSFAPSEIKTTPRDAIKTRFKLAEQIIKECYAQVPNYDRLVAALLDPATGLSRMGDVLKCTVGIPIRPMLGKITRDLADVFEKLEGLNYCADFKYDGQRAQIHLSETGQVSIFSRHLETITDKFPDILSIIPSTIAVSTGSFIIDSEVVAVDEQGNILSFQTLSNRGRKNVALKDVTIGVCIFVFDLMYLNGESLIKRSFRERRDAMRSAFKEIKGRFEFVPQIETRDADELQEFLTRSLQAGCEGLMVKILDKPAVTGSETLLATYEPDKRTESWLKVKKDYVEGLADSLDLVPIGAWYGTGRKATWYSPFLMAAYNPETEQYETVCKCMSGFSDAFYKEMKIKYAKDSGNTVDSPKSYYAVSDALLPDVWFLPLEVWEIRGADLTLSPVHRAAAGRVDEVRGISLRFPRFIRTRGDKGPEDATTPDQISEMFLKQRQRAIEAPVADEDPELEEEEAQ</sequence>
<comment type="subcellular location">
    <subcellularLocation>
        <location evidence="1">Nucleus</location>
    </subcellularLocation>
</comment>
<dbReference type="PANTHER" id="PTHR45674">
    <property type="entry name" value="DNA LIGASE 1/3 FAMILY MEMBER"/>
    <property type="match status" value="1"/>
</dbReference>
<dbReference type="InterPro" id="IPR050191">
    <property type="entry name" value="ATP-dep_DNA_ligase"/>
</dbReference>
<keyword evidence="7" id="KW-0539">Nucleus</keyword>
<dbReference type="InterPro" id="IPR012309">
    <property type="entry name" value="DNA_ligase_ATP-dep_C"/>
</dbReference>
<evidence type="ECO:0000256" key="1">
    <source>
        <dbReference type="ARBA" id="ARBA00004123"/>
    </source>
</evidence>
<evidence type="ECO:0000256" key="7">
    <source>
        <dbReference type="ARBA" id="ARBA00023242"/>
    </source>
</evidence>
<dbReference type="EC" id="6.5.1.1" evidence="9"/>
<evidence type="ECO:0000256" key="11">
    <source>
        <dbReference type="SAM" id="MobiDB-lite"/>
    </source>
</evidence>
<dbReference type="Proteomes" id="UP000053201">
    <property type="component" value="Unassembled WGS sequence"/>
</dbReference>
<keyword evidence="14" id="KW-1185">Reference proteome</keyword>
<dbReference type="OMA" id="RDFSCEY"/>